<keyword evidence="8" id="KW-0547">Nucleotide-binding</keyword>
<dbReference type="InterPro" id="IPR006095">
    <property type="entry name" value="Glu/Leu/Phe/Val/Trp_DH"/>
</dbReference>
<dbReference type="InterPro" id="IPR033922">
    <property type="entry name" value="NAD_bind_Glu_DH"/>
</dbReference>
<dbReference type="AlphaFoldDB" id="A0A212LJN7"/>
<proteinExistence type="inferred from homology"/>
<dbReference type="InterPro" id="IPR046346">
    <property type="entry name" value="Aminoacid_DH-like_N_sf"/>
</dbReference>
<dbReference type="InterPro" id="IPR006097">
    <property type="entry name" value="Glu/Leu/Phe/Val/Trp_DH_dimer"/>
</dbReference>
<dbReference type="EMBL" id="FMJD01000010">
    <property type="protein sequence ID" value="SCM77758.1"/>
    <property type="molecule type" value="Genomic_DNA"/>
</dbReference>
<evidence type="ECO:0000259" key="11">
    <source>
        <dbReference type="SMART" id="SM00839"/>
    </source>
</evidence>
<accession>A0A212LJN7</accession>
<dbReference type="SUPFAM" id="SSF51735">
    <property type="entry name" value="NAD(P)-binding Rossmann-fold domains"/>
    <property type="match status" value="1"/>
</dbReference>
<evidence type="ECO:0000313" key="12">
    <source>
        <dbReference type="EMBL" id="SCM77758.1"/>
    </source>
</evidence>
<dbReference type="NCBIfam" id="NF006929">
    <property type="entry name" value="PRK09414.1"/>
    <property type="match status" value="1"/>
</dbReference>
<comment type="catalytic activity">
    <reaction evidence="5">
        <text>L-glutamate + NADP(+) + H2O = 2-oxoglutarate + NH4(+) + NADPH + H(+)</text>
        <dbReference type="Rhea" id="RHEA:11612"/>
        <dbReference type="ChEBI" id="CHEBI:15377"/>
        <dbReference type="ChEBI" id="CHEBI:15378"/>
        <dbReference type="ChEBI" id="CHEBI:16810"/>
        <dbReference type="ChEBI" id="CHEBI:28938"/>
        <dbReference type="ChEBI" id="CHEBI:29985"/>
        <dbReference type="ChEBI" id="CHEBI:57783"/>
        <dbReference type="ChEBI" id="CHEBI:58349"/>
        <dbReference type="EC" id="1.4.1.4"/>
    </reaction>
</comment>
<dbReference type="Gene3D" id="1.10.285.10">
    <property type="entry name" value="Glutamate Dehydrogenase, chain A, domain 3"/>
    <property type="match status" value="2"/>
</dbReference>
<feature type="binding site" evidence="8">
    <location>
        <position position="123"/>
    </location>
    <ligand>
        <name>substrate</name>
    </ligand>
</feature>
<dbReference type="InterPro" id="IPR006096">
    <property type="entry name" value="Glu/Leu/Phe/Val/Trp_DH_C"/>
</dbReference>
<dbReference type="InterPro" id="IPR014362">
    <property type="entry name" value="Glu_DH"/>
</dbReference>
<dbReference type="InterPro" id="IPR050724">
    <property type="entry name" value="Glu_Leu_Phe_Val_DH"/>
</dbReference>
<dbReference type="Pfam" id="PF00208">
    <property type="entry name" value="ELFV_dehydrog"/>
    <property type="match status" value="1"/>
</dbReference>
<organism evidence="12">
    <name type="scientific">uncultured Pleomorphomonas sp</name>
    <dbReference type="NCBI Taxonomy" id="442121"/>
    <lineage>
        <taxon>Bacteria</taxon>
        <taxon>Pseudomonadati</taxon>
        <taxon>Pseudomonadota</taxon>
        <taxon>Alphaproteobacteria</taxon>
        <taxon>Hyphomicrobiales</taxon>
        <taxon>Pleomorphomonadaceae</taxon>
        <taxon>Pleomorphomonas</taxon>
        <taxon>environmental samples</taxon>
    </lineage>
</organism>
<dbReference type="InterPro" id="IPR033524">
    <property type="entry name" value="Glu/Leu/Phe/Val_DH_AS"/>
</dbReference>
<evidence type="ECO:0000256" key="9">
    <source>
        <dbReference type="PIRSR" id="PIRSR000185-3"/>
    </source>
</evidence>
<protein>
    <recommendedName>
        <fullName evidence="6">Glutamate dehydrogenase</fullName>
    </recommendedName>
</protein>
<dbReference type="SMART" id="SM00839">
    <property type="entry name" value="ELFV_dehydrog"/>
    <property type="match status" value="1"/>
</dbReference>
<evidence type="ECO:0000256" key="7">
    <source>
        <dbReference type="PIRSR" id="PIRSR000185-1"/>
    </source>
</evidence>
<feature type="binding site" evidence="8">
    <location>
        <position position="250"/>
    </location>
    <ligand>
        <name>NAD(+)</name>
        <dbReference type="ChEBI" id="CHEBI:57540"/>
    </ligand>
</feature>
<dbReference type="PRINTS" id="PR00082">
    <property type="entry name" value="GLFDHDRGNASE"/>
</dbReference>
<dbReference type="InterPro" id="IPR036291">
    <property type="entry name" value="NAD(P)-bd_dom_sf"/>
</dbReference>
<feature type="site" description="Important for catalysis" evidence="9">
    <location>
        <position position="175"/>
    </location>
</feature>
<dbReference type="PANTHER" id="PTHR43571:SF1">
    <property type="entry name" value="NADP-SPECIFIC GLUTAMATE DEHYDROGENASE 1-RELATED"/>
    <property type="match status" value="1"/>
</dbReference>
<feature type="binding site" evidence="8">
    <location>
        <position position="99"/>
    </location>
    <ligand>
        <name>substrate</name>
    </ligand>
</feature>
<reference evidence="12" key="1">
    <citation type="submission" date="2016-08" db="EMBL/GenBank/DDBJ databases">
        <authorList>
            <person name="Seilhamer J.J."/>
        </authorList>
    </citation>
    <scope>NUCLEOTIDE SEQUENCE</scope>
    <source>
        <strain evidence="12">86</strain>
    </source>
</reference>
<dbReference type="Gene3D" id="3.40.50.10860">
    <property type="entry name" value="Leucine Dehydrogenase, chain A, domain 1"/>
    <property type="match status" value="1"/>
</dbReference>
<feature type="binding site" evidence="8">
    <location>
        <position position="174"/>
    </location>
    <ligand>
        <name>substrate</name>
    </ligand>
</feature>
<dbReference type="Gene3D" id="3.40.50.720">
    <property type="entry name" value="NAD(P)-binding Rossmann-like Domain"/>
    <property type="match status" value="1"/>
</dbReference>
<sequence length="457" mass="49359">MERKSQVVSIDEKLVPILSEVLRRNPAEAEFHQAVREVLESLGHVVAKHPDYLADALIERICEPERQIIFRVPWVDDQGQVRINRGFRVQFNSALGPYKGGLRFHPSVNLGIIKFLGFEQIFKNALTGLPIGGGKGGSDFDPKGKSDGEIMRFCQSFMIELSRHLGEHTDVPAGDIGVGGREIGWMFGQYKRLTNRFEAGVFTGKGLSYGGSLVRKEATGYGTVYFTSAMLATKGADFEGRRVTISGSGNVAIYAMEKAIKRGGKVVACSDSAGYIVDEAGIDLDLVKEIKEVRRSRISDYVELKPKGTHFVPTGKGSIWDVPCDVALPCATQNELSGRDAATLIGNGVIAVAEGANMPSTPEAVRAFQEAGVLFGPGKAANAGGVATSALEMQQNASRDSWTFEATRERLAGIMSGIHDRCAEMAREYGVANNYVLGANIAGFIRVAEAMRAHGVI</sequence>
<dbReference type="PANTHER" id="PTHR43571">
    <property type="entry name" value="NADP-SPECIFIC GLUTAMATE DEHYDROGENASE 1-RELATED"/>
    <property type="match status" value="1"/>
</dbReference>
<keyword evidence="8" id="KW-0520">NAD</keyword>
<dbReference type="GO" id="GO:0005829">
    <property type="term" value="C:cytosol"/>
    <property type="evidence" value="ECO:0007669"/>
    <property type="project" value="TreeGrafter"/>
</dbReference>
<evidence type="ECO:0000256" key="10">
    <source>
        <dbReference type="RuleBase" id="RU004417"/>
    </source>
</evidence>
<dbReference type="RefSeq" id="WP_288197567.1">
    <property type="nucleotide sequence ID" value="NZ_LT608334.1"/>
</dbReference>
<comment type="function">
    <text evidence="1">Catalyzes the reversible oxidative deamination of glutamate to alpha-ketoglutarate and ammonia.</text>
</comment>
<dbReference type="PROSITE" id="PS00074">
    <property type="entry name" value="GLFV_DEHYDROGENASE"/>
    <property type="match status" value="1"/>
</dbReference>
<keyword evidence="4 6" id="KW-0560">Oxidoreductase</keyword>
<evidence type="ECO:0000256" key="1">
    <source>
        <dbReference type="ARBA" id="ARBA00003868"/>
    </source>
</evidence>
<feature type="domain" description="Glutamate/phenylalanine/leucine/valine/L-tryptophan dehydrogenase C-terminal" evidence="11">
    <location>
        <begin position="212"/>
        <end position="455"/>
    </location>
</feature>
<feature type="binding site" evidence="8">
    <location>
        <position position="389"/>
    </location>
    <ligand>
        <name>substrate</name>
    </ligand>
</feature>
<dbReference type="FunFam" id="1.10.285.10:FF:000001">
    <property type="entry name" value="Glutamate dehydrogenase"/>
    <property type="match status" value="1"/>
</dbReference>
<dbReference type="PIRSF" id="PIRSF000185">
    <property type="entry name" value="Glu_DH"/>
    <property type="match status" value="1"/>
</dbReference>
<feature type="binding site" evidence="8">
    <location>
        <position position="120"/>
    </location>
    <ligand>
        <name>substrate</name>
    </ligand>
</feature>
<dbReference type="FunFam" id="3.40.50.720:FF:000030">
    <property type="entry name" value="Glutamate dehydrogenase"/>
    <property type="match status" value="1"/>
</dbReference>
<feature type="binding site" evidence="8">
    <location>
        <position position="219"/>
    </location>
    <ligand>
        <name>NAD(+)</name>
        <dbReference type="ChEBI" id="CHEBI:57540"/>
    </ligand>
</feature>
<dbReference type="GO" id="GO:0000166">
    <property type="term" value="F:nucleotide binding"/>
    <property type="evidence" value="ECO:0007669"/>
    <property type="project" value="UniProtKB-KW"/>
</dbReference>
<dbReference type="CDD" id="cd05313">
    <property type="entry name" value="NAD_bind_2_Glu_DH"/>
    <property type="match status" value="1"/>
</dbReference>
<evidence type="ECO:0000256" key="8">
    <source>
        <dbReference type="PIRSR" id="PIRSR000185-2"/>
    </source>
</evidence>
<dbReference type="FunFam" id="3.40.50.10860:FF:000002">
    <property type="entry name" value="Glutamate dehydrogenase"/>
    <property type="match status" value="1"/>
</dbReference>
<feature type="active site" description="Proton donor" evidence="7">
    <location>
        <position position="135"/>
    </location>
</feature>
<dbReference type="SUPFAM" id="SSF53223">
    <property type="entry name" value="Aminoacid dehydrogenase-like, N-terminal domain"/>
    <property type="match status" value="1"/>
</dbReference>
<evidence type="ECO:0000256" key="5">
    <source>
        <dbReference type="ARBA" id="ARBA00048584"/>
    </source>
</evidence>
<name>A0A212LJN7_9HYPH</name>
<evidence type="ECO:0000256" key="3">
    <source>
        <dbReference type="ARBA" id="ARBA00011643"/>
    </source>
</evidence>
<dbReference type="GO" id="GO:0004354">
    <property type="term" value="F:glutamate dehydrogenase (NADP+) activity"/>
    <property type="evidence" value="ECO:0007669"/>
    <property type="project" value="UniProtKB-EC"/>
</dbReference>
<comment type="similarity">
    <text evidence="2 6 10">Belongs to the Glu/Leu/Phe/Val dehydrogenases family.</text>
</comment>
<evidence type="ECO:0000256" key="6">
    <source>
        <dbReference type="PIRNR" id="PIRNR000185"/>
    </source>
</evidence>
<dbReference type="GO" id="GO:0006537">
    <property type="term" value="P:glutamate biosynthetic process"/>
    <property type="evidence" value="ECO:0007669"/>
    <property type="project" value="TreeGrafter"/>
</dbReference>
<gene>
    <name evidence="12" type="primary">gdhA</name>
    <name evidence="12" type="ORF">KL86PLE_60073</name>
</gene>
<evidence type="ECO:0000256" key="4">
    <source>
        <dbReference type="ARBA" id="ARBA00023002"/>
    </source>
</evidence>
<comment type="subunit">
    <text evidence="3">Homohexamer.</text>
</comment>
<evidence type="ECO:0000256" key="2">
    <source>
        <dbReference type="ARBA" id="ARBA00006382"/>
    </source>
</evidence>
<dbReference type="Pfam" id="PF02812">
    <property type="entry name" value="ELFV_dehydrog_N"/>
    <property type="match status" value="1"/>
</dbReference>